<accession>A0A833SZW4</accession>
<comment type="caution">
    <text evidence="1">The sequence shown here is derived from an EMBL/GenBank/DDBJ whole genome shotgun (WGS) entry which is preliminary data.</text>
</comment>
<protein>
    <submittedName>
        <fullName evidence="1">Uncharacterized protein</fullName>
    </submittedName>
</protein>
<name>A0A833SZW4_PHYIN</name>
<keyword evidence="2" id="KW-1185">Reference proteome</keyword>
<organism evidence="1 2">
    <name type="scientific">Phytophthora infestans</name>
    <name type="common">Potato late blight agent</name>
    <name type="synonym">Botrytis infestans</name>
    <dbReference type="NCBI Taxonomy" id="4787"/>
    <lineage>
        <taxon>Eukaryota</taxon>
        <taxon>Sar</taxon>
        <taxon>Stramenopiles</taxon>
        <taxon>Oomycota</taxon>
        <taxon>Peronosporomycetes</taxon>
        <taxon>Peronosporales</taxon>
        <taxon>Peronosporaceae</taxon>
        <taxon>Phytophthora</taxon>
    </lineage>
</organism>
<sequence>MEQLKAQRNVIVAWLEQGDHFLLATAFSSLSGAQGAAARSGITATRDGDAQGFHTDGVVLQRVNIRAEIIQRMILTGASVETISERLTLLYNR</sequence>
<dbReference type="EMBL" id="WSZM01000092">
    <property type="protein sequence ID" value="KAF4043183.1"/>
    <property type="molecule type" value="Genomic_DNA"/>
</dbReference>
<reference evidence="1" key="1">
    <citation type="submission" date="2020-04" db="EMBL/GenBank/DDBJ databases">
        <title>Hybrid Assembly of Korean Phytophthora infestans isolates.</title>
        <authorList>
            <person name="Prokchorchik M."/>
            <person name="Lee Y."/>
            <person name="Seo J."/>
            <person name="Cho J.-H."/>
            <person name="Park Y.-E."/>
            <person name="Jang D.-C."/>
            <person name="Im J.-S."/>
            <person name="Choi J.-G."/>
            <person name="Park H.-J."/>
            <person name="Lee G.-B."/>
            <person name="Lee Y.-G."/>
            <person name="Hong S.-Y."/>
            <person name="Cho K."/>
            <person name="Sohn K.H."/>
        </authorList>
    </citation>
    <scope>NUCLEOTIDE SEQUENCE</scope>
    <source>
        <strain evidence="1">KR_1_A1</strain>
    </source>
</reference>
<evidence type="ECO:0000313" key="1">
    <source>
        <dbReference type="EMBL" id="KAF4043183.1"/>
    </source>
</evidence>
<dbReference type="AlphaFoldDB" id="A0A833SZW4"/>
<dbReference type="Proteomes" id="UP000602510">
    <property type="component" value="Unassembled WGS sequence"/>
</dbReference>
<proteinExistence type="predicted"/>
<evidence type="ECO:0000313" key="2">
    <source>
        <dbReference type="Proteomes" id="UP000602510"/>
    </source>
</evidence>
<gene>
    <name evidence="1" type="ORF">GN244_ATG04665</name>
</gene>